<keyword evidence="7" id="KW-0496">Mitochondrion</keyword>
<dbReference type="SUPFAM" id="SSF103506">
    <property type="entry name" value="Mitochondrial carrier"/>
    <property type="match status" value="1"/>
</dbReference>
<comment type="similarity">
    <text evidence="2">Belongs to the mitochondrial carrier (TC 2.A.29) family.</text>
</comment>
<dbReference type="InterPro" id="IPR037191">
    <property type="entry name" value="VPS9_dom_sf"/>
</dbReference>
<keyword evidence="11" id="KW-1185">Reference proteome</keyword>
<dbReference type="AlphaFoldDB" id="A0A915P7N1"/>
<dbReference type="PANTHER" id="PTHR45624:SF12">
    <property type="entry name" value="MITOCHONDRIAL ORNITHINE TRANSPORTER 1"/>
    <property type="match status" value="1"/>
</dbReference>
<dbReference type="Gene3D" id="1.50.40.10">
    <property type="entry name" value="Mitochondrial carrier domain"/>
    <property type="match status" value="1"/>
</dbReference>
<evidence type="ECO:0000256" key="5">
    <source>
        <dbReference type="ARBA" id="ARBA00022737"/>
    </source>
</evidence>
<dbReference type="PROSITE" id="PS51205">
    <property type="entry name" value="VPS9"/>
    <property type="match status" value="1"/>
</dbReference>
<dbReference type="GO" id="GO:0031966">
    <property type="term" value="C:mitochondrial membrane"/>
    <property type="evidence" value="ECO:0007669"/>
    <property type="project" value="UniProtKB-SubCell"/>
</dbReference>
<dbReference type="Gene3D" id="1.10.246.120">
    <property type="match status" value="1"/>
</dbReference>
<evidence type="ECO:0000256" key="6">
    <source>
        <dbReference type="ARBA" id="ARBA00022989"/>
    </source>
</evidence>
<dbReference type="Gene3D" id="1.20.1050.80">
    <property type="entry name" value="VPS9 domain"/>
    <property type="match status" value="1"/>
</dbReference>
<feature type="repeat" description="Solcar" evidence="9">
    <location>
        <begin position="111"/>
        <end position="199"/>
    </location>
</feature>
<name>A0A915P7N1_9BILA</name>
<evidence type="ECO:0000259" key="10">
    <source>
        <dbReference type="PROSITE" id="PS51205"/>
    </source>
</evidence>
<keyword evidence="6" id="KW-1133">Transmembrane helix</keyword>
<accession>A0A915P7N1</accession>
<dbReference type="InterPro" id="IPR003123">
    <property type="entry name" value="VPS9"/>
</dbReference>
<keyword evidence="8 9" id="KW-0472">Membrane</keyword>
<feature type="repeat" description="Solcar" evidence="9">
    <location>
        <begin position="17"/>
        <end position="101"/>
    </location>
</feature>
<evidence type="ECO:0000256" key="8">
    <source>
        <dbReference type="ARBA" id="ARBA00023136"/>
    </source>
</evidence>
<dbReference type="Pfam" id="PF00153">
    <property type="entry name" value="Mito_carr"/>
    <property type="match status" value="3"/>
</dbReference>
<reference evidence="12" key="1">
    <citation type="submission" date="2022-11" db="UniProtKB">
        <authorList>
            <consortium name="WormBaseParasite"/>
        </authorList>
    </citation>
    <scope>IDENTIFICATION</scope>
</reference>
<dbReference type="GO" id="GO:0000064">
    <property type="term" value="F:L-ornithine transmembrane transporter activity"/>
    <property type="evidence" value="ECO:0007669"/>
    <property type="project" value="TreeGrafter"/>
</dbReference>
<dbReference type="SUPFAM" id="SSF109993">
    <property type="entry name" value="VPS9 domain"/>
    <property type="match status" value="1"/>
</dbReference>
<dbReference type="Pfam" id="PF02204">
    <property type="entry name" value="VPS9"/>
    <property type="match status" value="1"/>
</dbReference>
<keyword evidence="3" id="KW-0813">Transport</keyword>
<evidence type="ECO:0000256" key="7">
    <source>
        <dbReference type="ARBA" id="ARBA00023128"/>
    </source>
</evidence>
<dbReference type="InterPro" id="IPR023395">
    <property type="entry name" value="MCP_dom_sf"/>
</dbReference>
<dbReference type="InterPro" id="IPR018108">
    <property type="entry name" value="MCP_transmembrane"/>
</dbReference>
<sequence>MIDNSLVVGVNPLAHLKDGAIDFVAGTAGGVAIVYSGQPLDTVKVKMQAFPTLNRNWLSCFGNIMRTGGIKGLYAGSIPALVANVSENAVLFTSYGFCQKAVGYASGSSTTGPLGNATAGALAAFFAAIVLCPTELVKCKLQAQSEVNSRLTRTPASICREMFHEGGIRSFYTGFVATLIREYEMSRKFLTPTGKTKEEIGVLRTAISGGIGGMALWTAIFPADVVKSRMQIGESGRFSTILMKIVKNEGISALYKGLSPTLIRTCIASAALFITFENIKTFLHNDQLTSQQQQSSSLNMAPTILDERSSSPDSSTALADFQKYLSSTFSFADAKELEKQCRDELAPIDDLSNSVQSFYQTMRDEVNKIKSLPPDFNFAKFMTEIETFVCVTGYHILFEEETEDLSLQTRIRSLNWVTNGFLETALDESSAQVQEYMDEAITEIVDLNKSRFGAPASADEFLPVLILIVLKANPPLIQSNLKFVCRFGLPSRHMRYYFTNLSSAIYFIQDMRASSLQLTDEEFEDYTSGKRIPTSFKNSISTYVMRSIGNSIKRIDGLLSKQAELVEKVEQMEAGIERDTEQFKCQVNEFINQDYPDEIKKIIENNKKAAKKEEEQNSGS</sequence>
<dbReference type="SMART" id="SM00167">
    <property type="entry name" value="VPS9"/>
    <property type="match status" value="1"/>
</dbReference>
<keyword evidence="5" id="KW-0677">Repeat</keyword>
<comment type="subcellular location">
    <subcellularLocation>
        <location evidence="1">Mitochondrion membrane</location>
        <topology evidence="1">Multi-pass membrane protein</topology>
    </subcellularLocation>
</comment>
<proteinExistence type="inferred from homology"/>
<dbReference type="InterPro" id="IPR050567">
    <property type="entry name" value="Mitochondrial_Carrier"/>
</dbReference>
<dbReference type="Proteomes" id="UP000887560">
    <property type="component" value="Unplaced"/>
</dbReference>
<keyword evidence="4 9" id="KW-0812">Transmembrane</keyword>
<evidence type="ECO:0000256" key="3">
    <source>
        <dbReference type="ARBA" id="ARBA00022448"/>
    </source>
</evidence>
<dbReference type="WBParaSite" id="scf7180000424439.g13100">
    <property type="protein sequence ID" value="scf7180000424439.g13100"/>
    <property type="gene ID" value="scf7180000424439.g13100"/>
</dbReference>
<dbReference type="PROSITE" id="PS50920">
    <property type="entry name" value="SOLCAR"/>
    <property type="match status" value="3"/>
</dbReference>
<protein>
    <submittedName>
        <fullName evidence="12">VPS9 domain-containing protein</fullName>
    </submittedName>
</protein>
<evidence type="ECO:0000256" key="1">
    <source>
        <dbReference type="ARBA" id="ARBA00004225"/>
    </source>
</evidence>
<feature type="domain" description="VPS9" evidence="10">
    <location>
        <begin position="372"/>
        <end position="517"/>
    </location>
</feature>
<evidence type="ECO:0000313" key="11">
    <source>
        <dbReference type="Proteomes" id="UP000887560"/>
    </source>
</evidence>
<feature type="repeat" description="Solcar" evidence="9">
    <location>
        <begin position="200"/>
        <end position="282"/>
    </location>
</feature>
<evidence type="ECO:0000313" key="12">
    <source>
        <dbReference type="WBParaSite" id="scf7180000424439.g13100"/>
    </source>
</evidence>
<evidence type="ECO:0000256" key="2">
    <source>
        <dbReference type="ARBA" id="ARBA00006375"/>
    </source>
</evidence>
<dbReference type="GO" id="GO:1990575">
    <property type="term" value="P:mitochondrial L-ornithine transmembrane transport"/>
    <property type="evidence" value="ECO:0007669"/>
    <property type="project" value="TreeGrafter"/>
</dbReference>
<dbReference type="PANTHER" id="PTHR45624">
    <property type="entry name" value="MITOCHONDRIAL BASIC AMINO ACIDS TRANSPORTER-RELATED"/>
    <property type="match status" value="1"/>
</dbReference>
<evidence type="ECO:0000256" key="9">
    <source>
        <dbReference type="PROSITE-ProRule" id="PRU00282"/>
    </source>
</evidence>
<organism evidence="11 12">
    <name type="scientific">Meloidogyne floridensis</name>
    <dbReference type="NCBI Taxonomy" id="298350"/>
    <lineage>
        <taxon>Eukaryota</taxon>
        <taxon>Metazoa</taxon>
        <taxon>Ecdysozoa</taxon>
        <taxon>Nematoda</taxon>
        <taxon>Chromadorea</taxon>
        <taxon>Rhabditida</taxon>
        <taxon>Tylenchina</taxon>
        <taxon>Tylenchomorpha</taxon>
        <taxon>Tylenchoidea</taxon>
        <taxon>Meloidogynidae</taxon>
        <taxon>Meloidogyninae</taxon>
        <taxon>Meloidogyne</taxon>
    </lineage>
</organism>
<evidence type="ECO:0000256" key="4">
    <source>
        <dbReference type="ARBA" id="ARBA00022692"/>
    </source>
</evidence>